<dbReference type="AlphaFoldDB" id="A0AB34I2V3"/>
<accession>A0AB34I2V3</accession>
<evidence type="ECO:0000256" key="1">
    <source>
        <dbReference type="SAM" id="MobiDB-lite"/>
    </source>
</evidence>
<reference evidence="2 3" key="1">
    <citation type="submission" date="2022-11" db="EMBL/GenBank/DDBJ databases">
        <title>Whole genome sequence of Eschrichtius robustus ER-17-0199.</title>
        <authorList>
            <person name="Bruniche-Olsen A."/>
            <person name="Black A.N."/>
            <person name="Fields C.J."/>
            <person name="Walden K."/>
            <person name="Dewoody J.A."/>
        </authorList>
    </citation>
    <scope>NUCLEOTIDE SEQUENCE [LARGE SCALE GENOMIC DNA]</scope>
    <source>
        <strain evidence="2">ER-17-0199</strain>
        <tissue evidence="2">Blubber</tissue>
    </source>
</reference>
<proteinExistence type="predicted"/>
<gene>
    <name evidence="2" type="ORF">J1605_017289</name>
</gene>
<evidence type="ECO:0000313" key="3">
    <source>
        <dbReference type="Proteomes" id="UP001159641"/>
    </source>
</evidence>
<evidence type="ECO:0000313" key="2">
    <source>
        <dbReference type="EMBL" id="KAJ8797557.1"/>
    </source>
</evidence>
<sequence>MAHTGEGHRPAMAGGTQARVSAEWSAQPPTFRLLWSRGRLRKSEEPLPELESLSLRGGFAELPPKALPDHIMDQTDVPPDLSQLRVAGVRGAGRFGISIQHMQGRVKEAWSVGQSPGPSLPLPPPPSPFTVERTPPPALGRGASLVSVASSLCGGEAGQKGPGHLRGPMARDAAPWAAAEARSGWRGDLEHRAGSLLLPKASAGPSADVVNSRLIPALAWHRERWR</sequence>
<organism evidence="2 3">
    <name type="scientific">Eschrichtius robustus</name>
    <name type="common">California gray whale</name>
    <name type="synonym">Eschrichtius gibbosus</name>
    <dbReference type="NCBI Taxonomy" id="9764"/>
    <lineage>
        <taxon>Eukaryota</taxon>
        <taxon>Metazoa</taxon>
        <taxon>Chordata</taxon>
        <taxon>Craniata</taxon>
        <taxon>Vertebrata</taxon>
        <taxon>Euteleostomi</taxon>
        <taxon>Mammalia</taxon>
        <taxon>Eutheria</taxon>
        <taxon>Laurasiatheria</taxon>
        <taxon>Artiodactyla</taxon>
        <taxon>Whippomorpha</taxon>
        <taxon>Cetacea</taxon>
        <taxon>Mysticeti</taxon>
        <taxon>Eschrichtiidae</taxon>
        <taxon>Eschrichtius</taxon>
    </lineage>
</organism>
<keyword evidence="3" id="KW-1185">Reference proteome</keyword>
<dbReference type="Proteomes" id="UP001159641">
    <property type="component" value="Unassembled WGS sequence"/>
</dbReference>
<feature type="region of interest" description="Disordered" evidence="1">
    <location>
        <begin position="1"/>
        <end position="25"/>
    </location>
</feature>
<comment type="caution">
    <text evidence="2">The sequence shown here is derived from an EMBL/GenBank/DDBJ whole genome shotgun (WGS) entry which is preliminary data.</text>
</comment>
<protein>
    <submittedName>
        <fullName evidence="2">Uncharacterized protein</fullName>
    </submittedName>
</protein>
<dbReference type="EMBL" id="JAIQCJ010000212">
    <property type="protein sequence ID" value="KAJ8797557.1"/>
    <property type="molecule type" value="Genomic_DNA"/>
</dbReference>
<name>A0AB34I2V3_ESCRO</name>